<dbReference type="RefSeq" id="WP_348702765.1">
    <property type="nucleotide sequence ID" value="NZ_CAXIYA010000006.1"/>
</dbReference>
<keyword evidence="3" id="KW-1185">Reference proteome</keyword>
<reference evidence="2 3" key="1">
    <citation type="submission" date="2024-05" db="EMBL/GenBank/DDBJ databases">
        <authorList>
            <person name="Duchaud E."/>
        </authorList>
    </citation>
    <scope>NUCLEOTIDE SEQUENCE [LARGE SCALE GENOMIC DNA]</scope>
    <source>
        <strain evidence="2">Ena-SAMPLE-TAB-13-05-2024-13:56:06:370-140305</strain>
    </source>
</reference>
<dbReference type="Proteomes" id="UP001497602">
    <property type="component" value="Unassembled WGS sequence"/>
</dbReference>
<dbReference type="EMBL" id="CAXJRC010000015">
    <property type="protein sequence ID" value="CAL2106497.1"/>
    <property type="molecule type" value="Genomic_DNA"/>
</dbReference>
<accession>A0ABP1F7W9</accession>
<keyword evidence="1" id="KW-1133">Transmembrane helix</keyword>
<organism evidence="2 3">
    <name type="scientific">Tenacibaculum vairaonense</name>
    <dbReference type="NCBI Taxonomy" id="3137860"/>
    <lineage>
        <taxon>Bacteria</taxon>
        <taxon>Pseudomonadati</taxon>
        <taxon>Bacteroidota</taxon>
        <taxon>Flavobacteriia</taxon>
        <taxon>Flavobacteriales</taxon>
        <taxon>Flavobacteriaceae</taxon>
        <taxon>Tenacibaculum</taxon>
    </lineage>
</organism>
<evidence type="ECO:0000313" key="3">
    <source>
        <dbReference type="Proteomes" id="UP001497602"/>
    </source>
</evidence>
<evidence type="ECO:0000313" key="2">
    <source>
        <dbReference type="EMBL" id="CAL2106497.1"/>
    </source>
</evidence>
<gene>
    <name evidence="2" type="ORF">T190115A13A_230026</name>
</gene>
<feature type="transmembrane region" description="Helical" evidence="1">
    <location>
        <begin position="75"/>
        <end position="97"/>
    </location>
</feature>
<sequence length="132" mass="14927">MALELGKQLSAKNIFLVDAGGALLSAFLLGILLPKYQYLFGIPINTLYILACIPLLFIVYDIACYFLINKNLAIFIKIIALFNILYSIVSLTFAFIHYHQITVLGWIYMITEIVIILTLVTIEIRLANRSII</sequence>
<feature type="transmembrane region" description="Helical" evidence="1">
    <location>
        <begin position="14"/>
        <end position="34"/>
    </location>
</feature>
<keyword evidence="1" id="KW-0812">Transmembrane</keyword>
<protein>
    <recommendedName>
        <fullName evidence="4">Polysaccharide biosynthesis protein C-terminal domain-containing protein</fullName>
    </recommendedName>
</protein>
<keyword evidence="1" id="KW-0472">Membrane</keyword>
<feature type="transmembrane region" description="Helical" evidence="1">
    <location>
        <begin position="103"/>
        <end position="122"/>
    </location>
</feature>
<proteinExistence type="predicted"/>
<feature type="transmembrane region" description="Helical" evidence="1">
    <location>
        <begin position="46"/>
        <end position="68"/>
    </location>
</feature>
<comment type="caution">
    <text evidence="2">The sequence shown here is derived from an EMBL/GenBank/DDBJ whole genome shotgun (WGS) entry which is preliminary data.</text>
</comment>
<name>A0ABP1F7W9_9FLAO</name>
<evidence type="ECO:0000256" key="1">
    <source>
        <dbReference type="SAM" id="Phobius"/>
    </source>
</evidence>
<evidence type="ECO:0008006" key="4">
    <source>
        <dbReference type="Google" id="ProtNLM"/>
    </source>
</evidence>